<comment type="similarity">
    <text evidence="1">Belongs to the short-chain dehydrogenases/reductases (SDR) family.</text>
</comment>
<dbReference type="GO" id="GO:0000140">
    <property type="term" value="F:acylglycerone-phosphate reductase (NADP+) activity"/>
    <property type="evidence" value="ECO:0007669"/>
    <property type="project" value="TreeGrafter"/>
</dbReference>
<keyword evidence="2" id="KW-0560">Oxidoreductase</keyword>
<dbReference type="PANTHER" id="PTHR44169">
    <property type="entry name" value="NADPH-DEPENDENT 1-ACYLDIHYDROXYACETONE PHOSPHATE REDUCTASE"/>
    <property type="match status" value="1"/>
</dbReference>
<dbReference type="Gene3D" id="3.40.50.720">
    <property type="entry name" value="NAD(P)-binding Rossmann-like Domain"/>
    <property type="match status" value="1"/>
</dbReference>
<dbReference type="PANTHER" id="PTHR44169:SF6">
    <property type="entry name" value="NADPH-DEPENDENT 1-ACYLDIHYDROXYACETONE PHOSPHATE REDUCTASE"/>
    <property type="match status" value="1"/>
</dbReference>
<keyword evidence="4" id="KW-1185">Reference proteome</keyword>
<dbReference type="InterPro" id="IPR036291">
    <property type="entry name" value="NAD(P)-bd_dom_sf"/>
</dbReference>
<organism evidence="3 4">
    <name type="scientific">Metschnikowia bicuspidata</name>
    <dbReference type="NCBI Taxonomy" id="27322"/>
    <lineage>
        <taxon>Eukaryota</taxon>
        <taxon>Fungi</taxon>
        <taxon>Dikarya</taxon>
        <taxon>Ascomycota</taxon>
        <taxon>Saccharomycotina</taxon>
        <taxon>Pichiomycetes</taxon>
        <taxon>Metschnikowiaceae</taxon>
        <taxon>Metschnikowia</taxon>
    </lineage>
</organism>
<dbReference type="PRINTS" id="PR00081">
    <property type="entry name" value="GDHRDH"/>
</dbReference>
<evidence type="ECO:0000256" key="2">
    <source>
        <dbReference type="ARBA" id="ARBA00023002"/>
    </source>
</evidence>
<accession>A0A4P9ZAN8</accession>
<gene>
    <name evidence="3" type="ORF">METBISCDRAFT_17804</name>
</gene>
<dbReference type="GO" id="GO:0019433">
    <property type="term" value="P:triglyceride catabolic process"/>
    <property type="evidence" value="ECO:0007669"/>
    <property type="project" value="TreeGrafter"/>
</dbReference>
<dbReference type="GO" id="GO:0004806">
    <property type="term" value="F:triacylglycerol lipase activity"/>
    <property type="evidence" value="ECO:0007669"/>
    <property type="project" value="TreeGrafter"/>
</dbReference>
<sequence>MTKYALITGASLGIGSQMAIVLHKKGYQVIGIAPECWCWEMKPLVEQIGLIPIACDIGNVEQIRAAVERTKQITGNKLHILYNNAGINPPSGPALEADDATLRKLVDVNLLGHMCMTKYCGEMVINAKGTIVFTTSVGARLPLSWNSAYCATTAAIDQYALVLRGEMQPFDVKVHSVITGGVDTGIFDSMNNVNIRSPFYDTGDVRDSIWHSAFMCRNPRTTISAQAYAEQVAAKVCQTHDVGFNIYLGWGAYMMHLMRWYLPTWLSSFLVQWYFKQAAALRKLRKMHQKRQLEN</sequence>
<proteinExistence type="inferred from homology"/>
<evidence type="ECO:0000256" key="1">
    <source>
        <dbReference type="ARBA" id="ARBA00006484"/>
    </source>
</evidence>
<dbReference type="Proteomes" id="UP000268321">
    <property type="component" value="Unassembled WGS sequence"/>
</dbReference>
<reference evidence="4" key="1">
    <citation type="journal article" date="2018" name="Nat. Microbiol.">
        <title>Leveraging single-cell genomics to expand the fungal tree of life.</title>
        <authorList>
            <person name="Ahrendt S.R."/>
            <person name="Quandt C.A."/>
            <person name="Ciobanu D."/>
            <person name="Clum A."/>
            <person name="Salamov A."/>
            <person name="Andreopoulos B."/>
            <person name="Cheng J.F."/>
            <person name="Woyke T."/>
            <person name="Pelin A."/>
            <person name="Henrissat B."/>
            <person name="Reynolds N.K."/>
            <person name="Benny G.L."/>
            <person name="Smith M.E."/>
            <person name="James T.Y."/>
            <person name="Grigoriev I.V."/>
        </authorList>
    </citation>
    <scope>NUCLEOTIDE SEQUENCE [LARGE SCALE GENOMIC DNA]</scope>
    <source>
        <strain evidence="4">Baker2002</strain>
    </source>
</reference>
<dbReference type="GO" id="GO:0005783">
    <property type="term" value="C:endoplasmic reticulum"/>
    <property type="evidence" value="ECO:0007669"/>
    <property type="project" value="TreeGrafter"/>
</dbReference>
<dbReference type="EMBL" id="ML004474">
    <property type="protein sequence ID" value="RKP29813.1"/>
    <property type="molecule type" value="Genomic_DNA"/>
</dbReference>
<protein>
    <submittedName>
        <fullName evidence="3">NAD(P)-binding protein</fullName>
    </submittedName>
</protein>
<dbReference type="SUPFAM" id="SSF51735">
    <property type="entry name" value="NAD(P)-binding Rossmann-fold domains"/>
    <property type="match status" value="1"/>
</dbReference>
<dbReference type="Pfam" id="PF00106">
    <property type="entry name" value="adh_short"/>
    <property type="match status" value="1"/>
</dbReference>
<dbReference type="AlphaFoldDB" id="A0A4P9ZAN8"/>
<dbReference type="GO" id="GO:0006654">
    <property type="term" value="P:phosphatidic acid biosynthetic process"/>
    <property type="evidence" value="ECO:0007669"/>
    <property type="project" value="TreeGrafter"/>
</dbReference>
<evidence type="ECO:0000313" key="4">
    <source>
        <dbReference type="Proteomes" id="UP000268321"/>
    </source>
</evidence>
<dbReference type="InterPro" id="IPR002347">
    <property type="entry name" value="SDR_fam"/>
</dbReference>
<evidence type="ECO:0000313" key="3">
    <source>
        <dbReference type="EMBL" id="RKP29813.1"/>
    </source>
</evidence>
<dbReference type="GO" id="GO:0005811">
    <property type="term" value="C:lipid droplet"/>
    <property type="evidence" value="ECO:0007669"/>
    <property type="project" value="TreeGrafter"/>
</dbReference>
<name>A0A4P9ZAN8_9ASCO</name>
<dbReference type="OrthoDB" id="2102561at2759"/>